<keyword evidence="2" id="KW-1185">Reference proteome</keyword>
<dbReference type="PANTHER" id="PTHR15955:SF8">
    <property type="entry name" value="RWD DOMAIN-CONTAINING PROTEIN 2B-RELATED"/>
    <property type="match status" value="1"/>
</dbReference>
<dbReference type="InterPro" id="IPR017359">
    <property type="entry name" value="Phi-like"/>
</dbReference>
<evidence type="ECO:0008006" key="3">
    <source>
        <dbReference type="Google" id="ProtNLM"/>
    </source>
</evidence>
<name>A0A6A6JHH6_WESOR</name>
<organism evidence="1 2">
    <name type="scientific">Westerdykella ornata</name>
    <dbReference type="NCBI Taxonomy" id="318751"/>
    <lineage>
        <taxon>Eukaryota</taxon>
        <taxon>Fungi</taxon>
        <taxon>Dikarya</taxon>
        <taxon>Ascomycota</taxon>
        <taxon>Pezizomycotina</taxon>
        <taxon>Dothideomycetes</taxon>
        <taxon>Pleosporomycetidae</taxon>
        <taxon>Pleosporales</taxon>
        <taxon>Sporormiaceae</taxon>
        <taxon>Westerdykella</taxon>
    </lineage>
</organism>
<evidence type="ECO:0000313" key="2">
    <source>
        <dbReference type="Proteomes" id="UP000800097"/>
    </source>
</evidence>
<dbReference type="RefSeq" id="XP_033653401.1">
    <property type="nucleotide sequence ID" value="XM_033798464.1"/>
</dbReference>
<proteinExistence type="predicted"/>
<protein>
    <recommendedName>
        <fullName evidence="3">RWD domain-containing protein</fullName>
    </recommendedName>
</protein>
<dbReference type="OrthoDB" id="432412at2759"/>
<evidence type="ECO:0000313" key="1">
    <source>
        <dbReference type="EMBL" id="KAF2275862.1"/>
    </source>
</evidence>
<dbReference type="GeneID" id="54551639"/>
<dbReference type="InterPro" id="IPR059181">
    <property type="entry name" value="RWDD2A-B_C"/>
</dbReference>
<dbReference type="CDD" id="cd24163">
    <property type="entry name" value="RWDD2_C"/>
    <property type="match status" value="1"/>
</dbReference>
<gene>
    <name evidence="1" type="ORF">EI97DRAFT_433810</name>
</gene>
<dbReference type="EMBL" id="ML986495">
    <property type="protein sequence ID" value="KAF2275862.1"/>
    <property type="molecule type" value="Genomic_DNA"/>
</dbReference>
<dbReference type="PANTHER" id="PTHR15955">
    <property type="entry name" value="RWD DOMAIN CONTAINING PROTEIN 2"/>
    <property type="match status" value="1"/>
</dbReference>
<reference evidence="1" key="1">
    <citation type="journal article" date="2020" name="Stud. Mycol.">
        <title>101 Dothideomycetes genomes: a test case for predicting lifestyles and emergence of pathogens.</title>
        <authorList>
            <person name="Haridas S."/>
            <person name="Albert R."/>
            <person name="Binder M."/>
            <person name="Bloem J."/>
            <person name="Labutti K."/>
            <person name="Salamov A."/>
            <person name="Andreopoulos B."/>
            <person name="Baker S."/>
            <person name="Barry K."/>
            <person name="Bills G."/>
            <person name="Bluhm B."/>
            <person name="Cannon C."/>
            <person name="Castanera R."/>
            <person name="Culley D."/>
            <person name="Daum C."/>
            <person name="Ezra D."/>
            <person name="Gonzalez J."/>
            <person name="Henrissat B."/>
            <person name="Kuo A."/>
            <person name="Liang C."/>
            <person name="Lipzen A."/>
            <person name="Lutzoni F."/>
            <person name="Magnuson J."/>
            <person name="Mondo S."/>
            <person name="Nolan M."/>
            <person name="Ohm R."/>
            <person name="Pangilinan J."/>
            <person name="Park H.-J."/>
            <person name="Ramirez L."/>
            <person name="Alfaro M."/>
            <person name="Sun H."/>
            <person name="Tritt A."/>
            <person name="Yoshinaga Y."/>
            <person name="Zwiers L.-H."/>
            <person name="Turgeon B."/>
            <person name="Goodwin S."/>
            <person name="Spatafora J."/>
            <person name="Crous P."/>
            <person name="Grigoriev I."/>
        </authorList>
    </citation>
    <scope>NUCLEOTIDE SEQUENCE</scope>
    <source>
        <strain evidence="1">CBS 379.55</strain>
    </source>
</reference>
<dbReference type="AlphaFoldDB" id="A0A6A6JHH6"/>
<accession>A0A6A6JHH6</accession>
<dbReference type="Proteomes" id="UP000800097">
    <property type="component" value="Unassembled WGS sequence"/>
</dbReference>
<sequence>MSESSEARLSTELELLQAMYPDQIDYNPKSRELKFIDNSALLHLRIPEHYPETALPDVLSASDRSKNDLRDRMQAAIRHLGIAKGDEALDAILGCFQAMTASTNNSNDLQGDTDGPLAHAACTREPSKTVIIWLHHLLALGKRKLAVSPSSPLSGITKPGYPGILVFTGAASAVDEHVDVLKAQNWQAFQVRFEEPVRWDFGHGGVVEVETMAEVVKLIDVGPKGSRRKEEFLRAAGIK</sequence>